<keyword evidence="4" id="KW-0206">Cytoskeleton</keyword>
<organism evidence="8 9">
    <name type="scientific">Arctia plantaginis</name>
    <name type="common">Wood tiger moth</name>
    <name type="synonym">Phalaena plantaginis</name>
    <dbReference type="NCBI Taxonomy" id="874455"/>
    <lineage>
        <taxon>Eukaryota</taxon>
        <taxon>Metazoa</taxon>
        <taxon>Ecdysozoa</taxon>
        <taxon>Arthropoda</taxon>
        <taxon>Hexapoda</taxon>
        <taxon>Insecta</taxon>
        <taxon>Pterygota</taxon>
        <taxon>Neoptera</taxon>
        <taxon>Endopterygota</taxon>
        <taxon>Lepidoptera</taxon>
        <taxon>Glossata</taxon>
        <taxon>Ditrysia</taxon>
        <taxon>Noctuoidea</taxon>
        <taxon>Erebidae</taxon>
        <taxon>Arctiinae</taxon>
        <taxon>Arctia</taxon>
    </lineage>
</organism>
<gene>
    <name evidence="8" type="ORF">APLA_LOCUS4249</name>
</gene>
<feature type="compositionally biased region" description="Polar residues" evidence="7">
    <location>
        <begin position="73"/>
        <end position="97"/>
    </location>
</feature>
<dbReference type="GO" id="GO:0005929">
    <property type="term" value="C:cilium"/>
    <property type="evidence" value="ECO:0007669"/>
    <property type="project" value="UniProtKB-SubCell"/>
</dbReference>
<name>A0A8S0ZB16_ARCPL</name>
<dbReference type="Pfam" id="PF14886">
    <property type="entry name" value="FAM183"/>
    <property type="match status" value="1"/>
</dbReference>
<sequence length="163" mass="18775">MMLLLISLKSATMDHKCTFGTRPAIDIHMLNEIIFREVKHFRNYKIYRPNFGAIPVSTKFYARHDQIQDESPEQTQQVESYGQRVAQSRAQGPKNMYSSPATEAMVYGWYDTPLVPFNRNDKRFYFPKRESSHTKVEIIILMSSPPGAKSKAPPPPAHKQKNS</sequence>
<keyword evidence="3" id="KW-0963">Cytoplasm</keyword>
<dbReference type="OrthoDB" id="414243at2759"/>
<dbReference type="AlphaFoldDB" id="A0A8S0ZB16"/>
<evidence type="ECO:0000256" key="4">
    <source>
        <dbReference type="ARBA" id="ARBA00023212"/>
    </source>
</evidence>
<proteinExistence type="inferred from homology"/>
<reference evidence="8 9" key="1">
    <citation type="submission" date="2020-04" db="EMBL/GenBank/DDBJ databases">
        <authorList>
            <person name="Wallbank WR R."/>
            <person name="Pardo Diaz C."/>
            <person name="Kozak K."/>
            <person name="Martin S."/>
            <person name="Jiggins C."/>
            <person name="Moest M."/>
            <person name="Warren A I."/>
            <person name="Byers J.R.P. K."/>
            <person name="Montejo-Kovacevich G."/>
            <person name="Yen C E."/>
        </authorList>
    </citation>
    <scope>NUCLEOTIDE SEQUENCE [LARGE SCALE GENOMIC DNA]</scope>
</reference>
<comment type="caution">
    <text evidence="8">The sequence shown here is derived from an EMBL/GenBank/DDBJ whole genome shotgun (WGS) entry which is preliminary data.</text>
</comment>
<keyword evidence="5" id="KW-0966">Cell projection</keyword>
<comment type="subcellular location">
    <subcellularLocation>
        <location evidence="1">Cell projection</location>
        <location evidence="1">Cilium</location>
    </subcellularLocation>
    <subcellularLocation>
        <location evidence="2">Cytoplasm</location>
        <location evidence="2">Cytoskeleton</location>
    </subcellularLocation>
</comment>
<comment type="similarity">
    <text evidence="6">Belongs to the CFAP144 family.</text>
</comment>
<protein>
    <submittedName>
        <fullName evidence="8">Uncharacterized protein</fullName>
    </submittedName>
</protein>
<evidence type="ECO:0000256" key="6">
    <source>
        <dbReference type="ARBA" id="ARBA00034777"/>
    </source>
</evidence>
<dbReference type="InterPro" id="IPR029214">
    <property type="entry name" value="CFAP144"/>
</dbReference>
<dbReference type="GO" id="GO:0005856">
    <property type="term" value="C:cytoskeleton"/>
    <property type="evidence" value="ECO:0007669"/>
    <property type="project" value="UniProtKB-SubCell"/>
</dbReference>
<evidence type="ECO:0000256" key="5">
    <source>
        <dbReference type="ARBA" id="ARBA00023273"/>
    </source>
</evidence>
<feature type="region of interest" description="Disordered" evidence="7">
    <location>
        <begin position="142"/>
        <end position="163"/>
    </location>
</feature>
<evidence type="ECO:0000256" key="2">
    <source>
        <dbReference type="ARBA" id="ARBA00004245"/>
    </source>
</evidence>
<accession>A0A8S0ZB16</accession>
<evidence type="ECO:0000313" key="9">
    <source>
        <dbReference type="Proteomes" id="UP000494256"/>
    </source>
</evidence>
<feature type="region of interest" description="Disordered" evidence="7">
    <location>
        <begin position="67"/>
        <end position="97"/>
    </location>
</feature>
<dbReference type="EMBL" id="CADEBD010000286">
    <property type="protein sequence ID" value="CAB3229672.1"/>
    <property type="molecule type" value="Genomic_DNA"/>
</dbReference>
<evidence type="ECO:0000256" key="3">
    <source>
        <dbReference type="ARBA" id="ARBA00022490"/>
    </source>
</evidence>
<dbReference type="Proteomes" id="UP000494256">
    <property type="component" value="Unassembled WGS sequence"/>
</dbReference>
<evidence type="ECO:0000313" key="8">
    <source>
        <dbReference type="EMBL" id="CAB3229672.1"/>
    </source>
</evidence>
<evidence type="ECO:0000256" key="7">
    <source>
        <dbReference type="SAM" id="MobiDB-lite"/>
    </source>
</evidence>
<evidence type="ECO:0000256" key="1">
    <source>
        <dbReference type="ARBA" id="ARBA00004138"/>
    </source>
</evidence>